<comment type="similarity">
    <text evidence="1">Belongs to the P-Pant transferase superfamily. Gsp/Sfp/HetI/AcpT family.</text>
</comment>
<dbReference type="GO" id="GO:0008897">
    <property type="term" value="F:holo-[acyl-carrier-protein] synthase activity"/>
    <property type="evidence" value="ECO:0007669"/>
    <property type="project" value="InterPro"/>
</dbReference>
<protein>
    <submittedName>
        <fullName evidence="4">4-phosphopantetheinyl transferase</fullName>
    </submittedName>
</protein>
<dbReference type="AlphaFoldDB" id="A0A3N9XEV2"/>
<dbReference type="GO" id="GO:0019878">
    <property type="term" value="P:lysine biosynthetic process via aminoadipic acid"/>
    <property type="evidence" value="ECO:0007669"/>
    <property type="project" value="TreeGrafter"/>
</dbReference>
<keyword evidence="2 4" id="KW-0808">Transferase</keyword>
<dbReference type="SUPFAM" id="SSF56214">
    <property type="entry name" value="4'-phosphopantetheinyl transferase"/>
    <property type="match status" value="2"/>
</dbReference>
<dbReference type="Gene3D" id="3.90.470.20">
    <property type="entry name" value="4'-phosphopantetheinyl transferase domain"/>
    <property type="match status" value="2"/>
</dbReference>
<dbReference type="InterPro" id="IPR050559">
    <property type="entry name" value="P-Pant_transferase_sf"/>
</dbReference>
<proteinExistence type="inferred from homology"/>
<dbReference type="EMBL" id="QDGB01000371">
    <property type="protein sequence ID" value="RQX11402.1"/>
    <property type="molecule type" value="Genomic_DNA"/>
</dbReference>
<dbReference type="OrthoDB" id="190168at2"/>
<accession>A0A3N9XEV2</accession>
<dbReference type="RefSeq" id="WP_124822734.1">
    <property type="nucleotide sequence ID" value="NZ_QDGB01000371.1"/>
</dbReference>
<dbReference type="Pfam" id="PF01648">
    <property type="entry name" value="ACPS"/>
    <property type="match status" value="1"/>
</dbReference>
<evidence type="ECO:0000259" key="3">
    <source>
        <dbReference type="Pfam" id="PF01648"/>
    </source>
</evidence>
<gene>
    <name evidence="4" type="ORF">DDE19_30660</name>
</gene>
<evidence type="ECO:0000313" key="5">
    <source>
        <dbReference type="Proteomes" id="UP000278981"/>
    </source>
</evidence>
<dbReference type="GO" id="GO:0000287">
    <property type="term" value="F:magnesium ion binding"/>
    <property type="evidence" value="ECO:0007669"/>
    <property type="project" value="InterPro"/>
</dbReference>
<sequence>MEWVVVRIARVTGDPRDRASGYLVDTAADVLGVPAGEVAVARDQTGRPRLTGAARGLHASISHGRGVVAVAVSAVTEVGVDIERERALPGEALARRWMTAADADWLTDRPAALHTSAFLWLWTQKEAIGKARGTGLRGGGLRQPLVLPPVWPDPLGSLPLRPVPGSTAGVACGVLSGGLVLAVAGQDRLLHDGAAGGIRLITDPREATAP</sequence>
<dbReference type="Proteomes" id="UP000278981">
    <property type="component" value="Unassembled WGS sequence"/>
</dbReference>
<dbReference type="PANTHER" id="PTHR12215">
    <property type="entry name" value="PHOSPHOPANTETHEINE TRANSFERASE"/>
    <property type="match status" value="1"/>
</dbReference>
<reference evidence="4 5" key="1">
    <citation type="submission" date="2018-04" db="EMBL/GenBank/DDBJ databases">
        <title>Micromonosporas from Atacama Desert.</title>
        <authorList>
            <person name="Carro L."/>
            <person name="Klenk H.-P."/>
            <person name="Goodfellow M."/>
        </authorList>
    </citation>
    <scope>NUCLEOTIDE SEQUENCE [LARGE SCALE GENOMIC DNA]</scope>
    <source>
        <strain evidence="4 5">LB19</strain>
    </source>
</reference>
<evidence type="ECO:0000313" key="4">
    <source>
        <dbReference type="EMBL" id="RQX11402.1"/>
    </source>
</evidence>
<comment type="caution">
    <text evidence="4">The sequence shown here is derived from an EMBL/GenBank/DDBJ whole genome shotgun (WGS) entry which is preliminary data.</text>
</comment>
<dbReference type="GO" id="GO:0005829">
    <property type="term" value="C:cytosol"/>
    <property type="evidence" value="ECO:0007669"/>
    <property type="project" value="TreeGrafter"/>
</dbReference>
<organism evidence="4 5">
    <name type="scientific">Micromonospora ureilytica</name>
    <dbReference type="NCBI Taxonomy" id="709868"/>
    <lineage>
        <taxon>Bacteria</taxon>
        <taxon>Bacillati</taxon>
        <taxon>Actinomycetota</taxon>
        <taxon>Actinomycetes</taxon>
        <taxon>Micromonosporales</taxon>
        <taxon>Micromonosporaceae</taxon>
        <taxon>Micromonospora</taxon>
    </lineage>
</organism>
<name>A0A3N9XEV2_9ACTN</name>
<dbReference type="InterPro" id="IPR008278">
    <property type="entry name" value="4-PPantetheinyl_Trfase_dom"/>
</dbReference>
<evidence type="ECO:0000256" key="1">
    <source>
        <dbReference type="ARBA" id="ARBA00010990"/>
    </source>
</evidence>
<feature type="domain" description="4'-phosphopantetheinyl transferase" evidence="3">
    <location>
        <begin position="78"/>
        <end position="138"/>
    </location>
</feature>
<dbReference type="InterPro" id="IPR037143">
    <property type="entry name" value="4-PPantetheinyl_Trfase_dom_sf"/>
</dbReference>
<evidence type="ECO:0000256" key="2">
    <source>
        <dbReference type="ARBA" id="ARBA00022679"/>
    </source>
</evidence>
<dbReference type="PANTHER" id="PTHR12215:SF15">
    <property type="entry name" value="4'-PHOSPHOPANTETHEINYL TRANSFERASE SUPERFAMILY-RELATED"/>
    <property type="match status" value="1"/>
</dbReference>